<sequence>MTTQSSTIHSLTNDFDAQSARQLEVTFHQLSLCDANELILDMTQVTFID</sequence>
<dbReference type="Proteomes" id="UP000533429">
    <property type="component" value="Unassembled WGS sequence"/>
</dbReference>
<dbReference type="InterPro" id="IPR036513">
    <property type="entry name" value="STAS_dom_sf"/>
</dbReference>
<dbReference type="PROSITE" id="PS50801">
    <property type="entry name" value="STAS"/>
    <property type="match status" value="1"/>
</dbReference>
<feature type="non-terminal residue" evidence="2">
    <location>
        <position position="49"/>
    </location>
</feature>
<proteinExistence type="predicted"/>
<reference evidence="2 3" key="1">
    <citation type="submission" date="2020-06" db="EMBL/GenBank/DDBJ databases">
        <title>Photobacterium damselae subsp. damselae comparative genomics.</title>
        <authorList>
            <person name="Osorio C.R."/>
        </authorList>
    </citation>
    <scope>NUCLEOTIDE SEQUENCE [LARGE SCALE GENOMIC DNA]</scope>
    <source>
        <strain evidence="2 3">TW250/03</strain>
    </source>
</reference>
<gene>
    <name evidence="2" type="ORF">HWA77_07735</name>
</gene>
<evidence type="ECO:0000313" key="2">
    <source>
        <dbReference type="EMBL" id="NVP00101.1"/>
    </source>
</evidence>
<accession>A0A850QYQ2</accession>
<dbReference type="SUPFAM" id="SSF52091">
    <property type="entry name" value="SpoIIaa-like"/>
    <property type="match status" value="1"/>
</dbReference>
<name>A0A850QYQ2_PHODD</name>
<feature type="domain" description="STAS" evidence="1">
    <location>
        <begin position="1"/>
        <end position="49"/>
    </location>
</feature>
<organism evidence="2 3">
    <name type="scientific">Photobacterium damselae subsp. damselae</name>
    <name type="common">Listonella damsela</name>
    <dbReference type="NCBI Taxonomy" id="85581"/>
    <lineage>
        <taxon>Bacteria</taxon>
        <taxon>Pseudomonadati</taxon>
        <taxon>Pseudomonadota</taxon>
        <taxon>Gammaproteobacteria</taxon>
        <taxon>Vibrionales</taxon>
        <taxon>Vibrionaceae</taxon>
        <taxon>Photobacterium</taxon>
    </lineage>
</organism>
<dbReference type="InterPro" id="IPR002645">
    <property type="entry name" value="STAS_dom"/>
</dbReference>
<protein>
    <submittedName>
        <fullName evidence="2">Anti-sigma factor antagonist</fullName>
    </submittedName>
</protein>
<evidence type="ECO:0000259" key="1">
    <source>
        <dbReference type="PROSITE" id="PS50801"/>
    </source>
</evidence>
<dbReference type="EMBL" id="JABXOR010000487">
    <property type="protein sequence ID" value="NVP00101.1"/>
    <property type="molecule type" value="Genomic_DNA"/>
</dbReference>
<evidence type="ECO:0000313" key="3">
    <source>
        <dbReference type="Proteomes" id="UP000533429"/>
    </source>
</evidence>
<dbReference type="AlphaFoldDB" id="A0A850QYQ2"/>
<comment type="caution">
    <text evidence="2">The sequence shown here is derived from an EMBL/GenBank/DDBJ whole genome shotgun (WGS) entry which is preliminary data.</text>
</comment>